<accession>S9TLJ6</accession>
<protein>
    <submittedName>
        <fullName evidence="2">Uncharacterized protein</fullName>
    </submittedName>
</protein>
<proteinExistence type="predicted"/>
<keyword evidence="3" id="KW-1185">Reference proteome</keyword>
<feature type="region of interest" description="Disordered" evidence="1">
    <location>
        <begin position="1"/>
        <end position="57"/>
    </location>
</feature>
<dbReference type="AlphaFoldDB" id="S9TLJ6"/>
<name>S9TLJ6_9TRYP</name>
<reference evidence="2 3" key="1">
    <citation type="journal article" date="2013" name="PLoS ONE">
        <title>Predicting the Proteins of Angomonas deanei, Strigomonas culicis and Their Respective Endosymbionts Reveals New Aspects of the Trypanosomatidae Family.</title>
        <authorList>
            <person name="Motta M.C."/>
            <person name="Martins A.C."/>
            <person name="de Souza S.S."/>
            <person name="Catta-Preta C.M."/>
            <person name="Silva R."/>
            <person name="Klein C.C."/>
            <person name="de Almeida L.G."/>
            <person name="de Lima Cunha O."/>
            <person name="Ciapina L.P."/>
            <person name="Brocchi M."/>
            <person name="Colabardini A.C."/>
            <person name="de Araujo Lima B."/>
            <person name="Machado C.R."/>
            <person name="de Almeida Soares C.M."/>
            <person name="Probst C.M."/>
            <person name="de Menezes C.B."/>
            <person name="Thompson C.E."/>
            <person name="Bartholomeu D.C."/>
            <person name="Gradia D.F."/>
            <person name="Pavoni D.P."/>
            <person name="Grisard E.C."/>
            <person name="Fantinatti-Garboggini F."/>
            <person name="Marchini F.K."/>
            <person name="Rodrigues-Luiz G.F."/>
            <person name="Wagner G."/>
            <person name="Goldman G.H."/>
            <person name="Fietto J.L."/>
            <person name="Elias M.C."/>
            <person name="Goldman M.H."/>
            <person name="Sagot M.F."/>
            <person name="Pereira M."/>
            <person name="Stoco P.H."/>
            <person name="de Mendonca-Neto R.P."/>
            <person name="Teixeira S.M."/>
            <person name="Maciel T.E."/>
            <person name="de Oliveira Mendes T.A."/>
            <person name="Urmenyi T.P."/>
            <person name="de Souza W."/>
            <person name="Schenkman S."/>
            <person name="de Vasconcelos A.T."/>
        </authorList>
    </citation>
    <scope>NUCLEOTIDE SEQUENCE [LARGE SCALE GENOMIC DNA]</scope>
</reference>
<evidence type="ECO:0000313" key="2">
    <source>
        <dbReference type="EMBL" id="EPY17233.1"/>
    </source>
</evidence>
<evidence type="ECO:0000256" key="1">
    <source>
        <dbReference type="SAM" id="MobiDB-lite"/>
    </source>
</evidence>
<evidence type="ECO:0000313" key="3">
    <source>
        <dbReference type="Proteomes" id="UP000015354"/>
    </source>
</evidence>
<gene>
    <name evidence="2" type="ORF">STCU_10741</name>
</gene>
<dbReference type="EMBL" id="ATMH01010597">
    <property type="protein sequence ID" value="EPY17233.1"/>
    <property type="molecule type" value="Genomic_DNA"/>
</dbReference>
<sequence length="79" mass="8592">MLRAMHEVGDDAVPAPPVSSVGAASESGRTTPSVRSVEPLRDGQHQQRQPQPHRTEALETISRLEKRFTAPIEGGHLTQ</sequence>
<organism evidence="2 3">
    <name type="scientific">Strigomonas culicis</name>
    <dbReference type="NCBI Taxonomy" id="28005"/>
    <lineage>
        <taxon>Eukaryota</taxon>
        <taxon>Discoba</taxon>
        <taxon>Euglenozoa</taxon>
        <taxon>Kinetoplastea</taxon>
        <taxon>Metakinetoplastina</taxon>
        <taxon>Trypanosomatida</taxon>
        <taxon>Trypanosomatidae</taxon>
        <taxon>Strigomonadinae</taxon>
        <taxon>Strigomonas</taxon>
    </lineage>
</organism>
<comment type="caution">
    <text evidence="2">The sequence shown here is derived from an EMBL/GenBank/DDBJ whole genome shotgun (WGS) entry which is preliminary data.</text>
</comment>
<dbReference type="Proteomes" id="UP000015354">
    <property type="component" value="Unassembled WGS sequence"/>
</dbReference>